<accession>A0A1H2WGD0</accession>
<feature type="transmembrane region" description="Helical" evidence="2">
    <location>
        <begin position="273"/>
        <end position="294"/>
    </location>
</feature>
<evidence type="ECO:0000313" key="4">
    <source>
        <dbReference type="EMBL" id="SDW79304.1"/>
    </source>
</evidence>
<feature type="transmembrane region" description="Helical" evidence="2">
    <location>
        <begin position="177"/>
        <end position="198"/>
    </location>
</feature>
<evidence type="ECO:0000259" key="3">
    <source>
        <dbReference type="Pfam" id="PF02517"/>
    </source>
</evidence>
<proteinExistence type="predicted"/>
<feature type="transmembrane region" description="Helical" evidence="2">
    <location>
        <begin position="21"/>
        <end position="42"/>
    </location>
</feature>
<feature type="transmembrane region" description="Helical" evidence="2">
    <location>
        <begin position="144"/>
        <end position="165"/>
    </location>
</feature>
<name>A0A1H2WGD0_9RHOB</name>
<evidence type="ECO:0000256" key="1">
    <source>
        <dbReference type="SAM" id="MobiDB-lite"/>
    </source>
</evidence>
<evidence type="ECO:0000256" key="2">
    <source>
        <dbReference type="SAM" id="Phobius"/>
    </source>
</evidence>
<feature type="transmembrane region" description="Helical" evidence="2">
    <location>
        <begin position="112"/>
        <end position="132"/>
    </location>
</feature>
<feature type="transmembrane region" description="Helical" evidence="2">
    <location>
        <begin position="69"/>
        <end position="92"/>
    </location>
</feature>
<dbReference type="EMBL" id="FNMZ01000002">
    <property type="protein sequence ID" value="SDW79304.1"/>
    <property type="molecule type" value="Genomic_DNA"/>
</dbReference>
<protein>
    <recommendedName>
        <fullName evidence="3">CAAX prenyl protease 2/Lysostaphin resistance protein A-like domain-containing protein</fullName>
    </recommendedName>
</protein>
<dbReference type="InterPro" id="IPR003675">
    <property type="entry name" value="Rce1/LyrA-like_dom"/>
</dbReference>
<dbReference type="STRING" id="356660.SAMN05444336_102363"/>
<dbReference type="Pfam" id="PF02517">
    <property type="entry name" value="Rce1-like"/>
    <property type="match status" value="1"/>
</dbReference>
<dbReference type="GO" id="GO:0004175">
    <property type="term" value="F:endopeptidase activity"/>
    <property type="evidence" value="ECO:0007669"/>
    <property type="project" value="UniProtKB-ARBA"/>
</dbReference>
<keyword evidence="2" id="KW-1133">Transmembrane helix</keyword>
<feature type="transmembrane region" description="Helical" evidence="2">
    <location>
        <begin position="241"/>
        <end position="261"/>
    </location>
</feature>
<feature type="region of interest" description="Disordered" evidence="1">
    <location>
        <begin position="308"/>
        <end position="331"/>
    </location>
</feature>
<keyword evidence="2" id="KW-0812">Transmembrane</keyword>
<dbReference type="PANTHER" id="PTHR36435">
    <property type="entry name" value="SLR1288 PROTEIN"/>
    <property type="match status" value="1"/>
</dbReference>
<dbReference type="OrthoDB" id="7171777at2"/>
<keyword evidence="2" id="KW-0472">Membrane</keyword>
<dbReference type="AlphaFoldDB" id="A0A1H2WGD0"/>
<gene>
    <name evidence="4" type="ORF">SAMN05444336_102363</name>
</gene>
<reference evidence="4 5" key="1">
    <citation type="submission" date="2016-10" db="EMBL/GenBank/DDBJ databases">
        <authorList>
            <person name="de Groot N.N."/>
        </authorList>
    </citation>
    <scope>NUCLEOTIDE SEQUENCE [LARGE SCALE GENOMIC DNA]</scope>
    <source>
        <strain evidence="4 5">DSM 17890</strain>
    </source>
</reference>
<dbReference type="GO" id="GO:0080120">
    <property type="term" value="P:CAAX-box protein maturation"/>
    <property type="evidence" value="ECO:0007669"/>
    <property type="project" value="UniProtKB-ARBA"/>
</dbReference>
<evidence type="ECO:0000313" key="5">
    <source>
        <dbReference type="Proteomes" id="UP000199118"/>
    </source>
</evidence>
<keyword evidence="5" id="KW-1185">Reference proteome</keyword>
<dbReference type="RefSeq" id="WP_143040255.1">
    <property type="nucleotide sequence ID" value="NZ_FNMZ01000002.1"/>
</dbReference>
<organism evidence="4 5">
    <name type="scientific">Albimonas donghaensis</name>
    <dbReference type="NCBI Taxonomy" id="356660"/>
    <lineage>
        <taxon>Bacteria</taxon>
        <taxon>Pseudomonadati</taxon>
        <taxon>Pseudomonadota</taxon>
        <taxon>Alphaproteobacteria</taxon>
        <taxon>Rhodobacterales</taxon>
        <taxon>Paracoccaceae</taxon>
        <taxon>Albimonas</taxon>
    </lineage>
</organism>
<dbReference type="Proteomes" id="UP000199118">
    <property type="component" value="Unassembled WGS sequence"/>
</dbReference>
<dbReference type="InterPro" id="IPR052710">
    <property type="entry name" value="CAAX_protease"/>
</dbReference>
<dbReference type="PANTHER" id="PTHR36435:SF1">
    <property type="entry name" value="CAAX AMINO TERMINAL PROTEASE FAMILY PROTEIN"/>
    <property type="match status" value="1"/>
</dbReference>
<feature type="domain" description="CAAX prenyl protease 2/Lysostaphin resistance protein A-like" evidence="3">
    <location>
        <begin position="151"/>
        <end position="242"/>
    </location>
</feature>
<sequence>MTEFKHPLVAFAEPARKGATTARTLIGAALVVVLVLIFVRIARLGTAEALVGRSGDELVARSADLHSPLGVLLTLGSFLAVWPALWLVLPLVHKRKANTLFGPDGKMKWRHFRLGMSVSLLVGAVAWGPLVYNHADEILIFPNLRSWAILAAIGLPMIFVQCVAEELMFRGYMLQQFAARSMSVLGWSVIPSILFGLAHPSDAGLFSMSWYHFVFGLVMAAVTSRTANLGAAAGIHFGNNLINLLLIAPSQMVSGLALFAIPSQIDFSGSRIAYLVMMFVGAALFMGFMDLRFIRAWQAAKRARREAELAAQGPPAPGGGAGGAPETLAAE</sequence>
<feature type="transmembrane region" description="Helical" evidence="2">
    <location>
        <begin position="210"/>
        <end position="229"/>
    </location>
</feature>